<keyword evidence="3" id="KW-0406">Ion transport</keyword>
<evidence type="ECO:0000256" key="1">
    <source>
        <dbReference type="ARBA" id="ARBA00022448"/>
    </source>
</evidence>
<protein>
    <submittedName>
        <fullName evidence="5">ATPase V</fullName>
    </submittedName>
</protein>
<organism evidence="5 6">
    <name type="scientific">Anaerococcus groningensis</name>
    <dbReference type="NCBI Taxonomy" id="3115616"/>
    <lineage>
        <taxon>Bacteria</taxon>
        <taxon>Bacillati</taxon>
        <taxon>Bacillota</taxon>
        <taxon>Tissierellia</taxon>
        <taxon>Tissierellales</taxon>
        <taxon>Peptoniphilaceae</taxon>
        <taxon>Anaerococcus</taxon>
    </lineage>
</organism>
<dbReference type="Proteomes" id="UP001637993">
    <property type="component" value="Unassembled WGS sequence"/>
</dbReference>
<gene>
    <name evidence="5" type="ORF">AB9Q04_02760</name>
</gene>
<keyword evidence="2" id="KW-0375">Hydrogen ion transport</keyword>
<dbReference type="SUPFAM" id="SSF81573">
    <property type="entry name" value="F1F0 ATP synthase subunit B, membrane domain"/>
    <property type="match status" value="1"/>
</dbReference>
<evidence type="ECO:0000313" key="6">
    <source>
        <dbReference type="Proteomes" id="UP001637993"/>
    </source>
</evidence>
<evidence type="ECO:0000256" key="4">
    <source>
        <dbReference type="ARBA" id="ARBA00023310"/>
    </source>
</evidence>
<keyword evidence="6" id="KW-1185">Reference proteome</keyword>
<reference evidence="5 6" key="1">
    <citation type="journal article" date="2025" name="Anaerobe">
        <title>Description of Anaerococcus kampingiae sp. nov., Anaerococcus groningensis sp. nov., Anaerococcus martiniensis sp. nov., and Anaerococcus cruorum sp. nov., isolated from human clinical specimens.</title>
        <authorList>
            <person name="Boiten K.E."/>
            <person name="Meijer J."/>
            <person name="van Wezel E.M."/>
            <person name="Veloo A.C.M."/>
        </authorList>
    </citation>
    <scope>NUCLEOTIDE SEQUENCE [LARGE SCALE GENOMIC DNA]</scope>
    <source>
        <strain evidence="5 6">ENR1011</strain>
    </source>
</reference>
<evidence type="ECO:0000256" key="2">
    <source>
        <dbReference type="ARBA" id="ARBA00022781"/>
    </source>
</evidence>
<keyword evidence="1" id="KW-0813">Transport</keyword>
<name>A0ABW9MZL5_9FIRM</name>
<dbReference type="EMBL" id="JBGMEG010000003">
    <property type="protein sequence ID" value="MFO3717272.1"/>
    <property type="molecule type" value="Genomic_DNA"/>
</dbReference>
<comment type="caution">
    <text evidence="5">The sequence shown here is derived from an EMBL/GenBank/DDBJ whole genome shotgun (WGS) entry which is preliminary data.</text>
</comment>
<proteinExistence type="predicted"/>
<accession>A0ABW9MZL5</accession>
<dbReference type="Gene3D" id="1.20.5.620">
    <property type="entry name" value="F1F0 ATP synthase subunit B, membrane domain"/>
    <property type="match status" value="1"/>
</dbReference>
<evidence type="ECO:0000313" key="5">
    <source>
        <dbReference type="EMBL" id="MFO3717272.1"/>
    </source>
</evidence>
<dbReference type="InterPro" id="IPR028987">
    <property type="entry name" value="ATP_synth_B-like_membr_sf"/>
</dbReference>
<evidence type="ECO:0000256" key="3">
    <source>
        <dbReference type="ARBA" id="ARBA00023065"/>
    </source>
</evidence>
<dbReference type="RefSeq" id="WP_410023854.1">
    <property type="nucleotide sequence ID" value="NZ_JBGMEG010000003.1"/>
</dbReference>
<keyword evidence="4" id="KW-0066">ATP synthesis</keyword>
<sequence length="107" mass="11839">MADDILLKIKEAEQAASNEVSDAKAKSQEIIRQAKDEADSEYKRIISDANTKANGLIDEANRKALSEKEPILQKAREASSNILNTDNKNVKVIIDTLTERIVRDGNS</sequence>